<dbReference type="Proteomes" id="UP000233654">
    <property type="component" value="Unassembled WGS sequence"/>
</dbReference>
<dbReference type="InterPro" id="IPR006321">
    <property type="entry name" value="PilT/PilU"/>
</dbReference>
<dbReference type="PANTHER" id="PTHR30486">
    <property type="entry name" value="TWITCHING MOTILITY PROTEIN PILT"/>
    <property type="match status" value="1"/>
</dbReference>
<dbReference type="Gene3D" id="3.40.50.300">
    <property type="entry name" value="P-loop containing nucleotide triphosphate hydrolases"/>
    <property type="match status" value="1"/>
</dbReference>
<proteinExistence type="inferred from homology"/>
<dbReference type="GO" id="GO:0016887">
    <property type="term" value="F:ATP hydrolysis activity"/>
    <property type="evidence" value="ECO:0007669"/>
    <property type="project" value="InterPro"/>
</dbReference>
<protein>
    <submittedName>
        <fullName evidence="3">Type IV pili twitching motility protein PilT</fullName>
    </submittedName>
</protein>
<dbReference type="EMBL" id="PHEX01000058">
    <property type="protein sequence ID" value="PKQ27743.1"/>
    <property type="molecule type" value="Genomic_DNA"/>
</dbReference>
<dbReference type="CDD" id="cd01131">
    <property type="entry name" value="PilT"/>
    <property type="match status" value="1"/>
</dbReference>
<sequence>MDLHALLKLSVENNASDIHIKAGGPPYLRVDGALLAADFPPLSPVDVVEVAFSLMNEKQARAFHDTNEADFAYSVSGLGRFRANVFKQRGTIGISIRRVLTTKIPKFDELGLPPVLKRLSEEARGLLLVTGPTGSGKTTTIASMVDHLNENQRLNIVTIEDPIEILHVDKKCIIHQREIGTDTDSYREALRHVTRQDPDVILIGEMRDIETVTSALNIAMTGHLVLSTFHTQDTTETVNRMIDFFPPTQQRQVRITLTSTLAGIVSQRLLARCDGGGRVPAVEVMIMNGRLSECLLNEEPTAVMREIIADSEFYGMQTFNQSLVALYADGLIDFQTAIKATNQAHDFILMAKQMGLPVEELLSTR</sequence>
<dbReference type="InterPro" id="IPR001482">
    <property type="entry name" value="T2SS/T4SS_dom"/>
</dbReference>
<dbReference type="Gene3D" id="3.30.450.90">
    <property type="match status" value="1"/>
</dbReference>
<comment type="caution">
    <text evidence="3">The sequence shown here is derived from an EMBL/GenBank/DDBJ whole genome shotgun (WGS) entry which is preliminary data.</text>
</comment>
<dbReference type="AlphaFoldDB" id="A0A2N3G4V2"/>
<evidence type="ECO:0000256" key="1">
    <source>
        <dbReference type="ARBA" id="ARBA00006611"/>
    </source>
</evidence>
<organism evidence="3 4">
    <name type="scientific">Candidatus Anoxymicrobium japonicum</name>
    <dbReference type="NCBI Taxonomy" id="2013648"/>
    <lineage>
        <taxon>Bacteria</taxon>
        <taxon>Bacillati</taxon>
        <taxon>Actinomycetota</taxon>
        <taxon>Candidatus Geothermincolia</taxon>
        <taxon>Candidatus Geothermincolales</taxon>
        <taxon>Candidatus Anoxymicrobiaceae</taxon>
        <taxon>Candidatus Anoxymicrobium</taxon>
    </lineage>
</organism>
<accession>A0A2N3G4V2</accession>
<dbReference type="InterPro" id="IPR027417">
    <property type="entry name" value="P-loop_NTPase"/>
</dbReference>
<dbReference type="NCBIfam" id="TIGR01420">
    <property type="entry name" value="pilT_fam"/>
    <property type="match status" value="1"/>
</dbReference>
<dbReference type="GO" id="GO:0005524">
    <property type="term" value="F:ATP binding"/>
    <property type="evidence" value="ECO:0007669"/>
    <property type="project" value="InterPro"/>
</dbReference>
<evidence type="ECO:0000313" key="4">
    <source>
        <dbReference type="Proteomes" id="UP000233654"/>
    </source>
</evidence>
<dbReference type="SUPFAM" id="SSF52540">
    <property type="entry name" value="P-loop containing nucleoside triphosphate hydrolases"/>
    <property type="match status" value="1"/>
</dbReference>
<gene>
    <name evidence="3" type="ORF">CVT63_06390</name>
</gene>
<dbReference type="InterPro" id="IPR050921">
    <property type="entry name" value="T4SS_GSP_E_ATPase"/>
</dbReference>
<feature type="domain" description="Bacterial type II secretion system protein E" evidence="2">
    <location>
        <begin position="4"/>
        <end position="273"/>
    </location>
</feature>
<evidence type="ECO:0000313" key="3">
    <source>
        <dbReference type="EMBL" id="PKQ27743.1"/>
    </source>
</evidence>
<reference evidence="3 4" key="1">
    <citation type="journal article" date="2017" name="ISME J.">
        <title>Potential for microbial H2 and metal transformations associated with novel bacteria and archaea in deep terrestrial subsurface sediments.</title>
        <authorList>
            <person name="Hernsdorf A.W."/>
            <person name="Amano Y."/>
            <person name="Miyakawa K."/>
            <person name="Ise K."/>
            <person name="Suzuki Y."/>
            <person name="Anantharaman K."/>
            <person name="Probst A."/>
            <person name="Burstein D."/>
            <person name="Thomas B.C."/>
            <person name="Banfield J.F."/>
        </authorList>
    </citation>
    <scope>NUCLEOTIDE SEQUENCE [LARGE SCALE GENOMIC DNA]</scope>
    <source>
        <strain evidence="3">HGW-Actinobacteria-3</strain>
    </source>
</reference>
<name>A0A2N3G4V2_9ACTN</name>
<dbReference type="Pfam" id="PF00437">
    <property type="entry name" value="T2SSE"/>
    <property type="match status" value="1"/>
</dbReference>
<dbReference type="PANTHER" id="PTHR30486:SF12">
    <property type="entry name" value="TYPE IV PILUS ATPASE PILU"/>
    <property type="match status" value="1"/>
</dbReference>
<evidence type="ECO:0000259" key="2">
    <source>
        <dbReference type="Pfam" id="PF00437"/>
    </source>
</evidence>
<comment type="similarity">
    <text evidence="1">Belongs to the GSP E family.</text>
</comment>